<dbReference type="Pfam" id="PF00795">
    <property type="entry name" value="CN_hydrolase"/>
    <property type="match status" value="1"/>
</dbReference>
<evidence type="ECO:0000313" key="4">
    <source>
        <dbReference type="Proteomes" id="UP000247903"/>
    </source>
</evidence>
<keyword evidence="4" id="KW-1185">Reference proteome</keyword>
<dbReference type="Proteomes" id="UP000247903">
    <property type="component" value="Unassembled WGS sequence"/>
</dbReference>
<reference evidence="3 4" key="1">
    <citation type="submission" date="2018-05" db="EMBL/GenBank/DDBJ databases">
        <title>Flavobacterium sp. strain IMCC34759, incomplete genome.</title>
        <authorList>
            <person name="Joung Y."/>
            <person name="Cho J."/>
        </authorList>
    </citation>
    <scope>NUCLEOTIDE SEQUENCE [LARGE SCALE GENOMIC DNA]</scope>
    <source>
        <strain evidence="3 4">IMCC34759</strain>
    </source>
</reference>
<dbReference type="PROSITE" id="PS50263">
    <property type="entry name" value="CN_HYDROLASE"/>
    <property type="match status" value="1"/>
</dbReference>
<keyword evidence="1 3" id="KW-0378">Hydrolase</keyword>
<comment type="caution">
    <text evidence="3">The sequence shown here is derived from an EMBL/GenBank/DDBJ whole genome shotgun (WGS) entry which is preliminary data.</text>
</comment>
<dbReference type="PANTHER" id="PTHR43674:SF2">
    <property type="entry name" value="BETA-UREIDOPROPIONASE"/>
    <property type="match status" value="1"/>
</dbReference>
<protein>
    <submittedName>
        <fullName evidence="3">Carbon-nitrogen hydrolase family protein</fullName>
    </submittedName>
</protein>
<evidence type="ECO:0000256" key="1">
    <source>
        <dbReference type="ARBA" id="ARBA00022801"/>
    </source>
</evidence>
<dbReference type="RefSeq" id="WP_110306939.1">
    <property type="nucleotide sequence ID" value="NZ_QJHK01000010.1"/>
</dbReference>
<accession>A0A2V4BR81</accession>
<dbReference type="OrthoDB" id="9803818at2"/>
<dbReference type="EMBL" id="QJHK01000010">
    <property type="protein sequence ID" value="PXY40383.1"/>
    <property type="molecule type" value="Genomic_DNA"/>
</dbReference>
<dbReference type="InterPro" id="IPR050345">
    <property type="entry name" value="Aliph_Amidase/BUP"/>
</dbReference>
<dbReference type="CDD" id="cd07197">
    <property type="entry name" value="nitrilase"/>
    <property type="match status" value="1"/>
</dbReference>
<gene>
    <name evidence="3" type="ORF">DMB65_12270</name>
</gene>
<dbReference type="InterPro" id="IPR036526">
    <property type="entry name" value="C-N_Hydrolase_sf"/>
</dbReference>
<name>A0A2V4BR81_9FLAO</name>
<dbReference type="InterPro" id="IPR003010">
    <property type="entry name" value="C-N_Hydrolase"/>
</dbReference>
<proteinExistence type="predicted"/>
<sequence length="243" mass="27246">MKICAAQTKPFKGDIAKNIQNHKKLIEIAISNKADIIIFPELSLTGYEPELAEELLISQIEDSILNDFQIISDKSKIIIGVGMPTKNEKGICISMIVFQPNKKRQIYSKQYLHPGEEKYFVSGQNILPIEQKNKKIAFAICYETSIFEHSETAHKNGADIYIASVLNSVKGVDKDIKRISEIAKQYAMISLMSNLTGKSGEYDCAGKSSIWNRQGVLMGQLNGKDEGIIIIDTENQEIIKKYL</sequence>
<evidence type="ECO:0000259" key="2">
    <source>
        <dbReference type="PROSITE" id="PS50263"/>
    </source>
</evidence>
<dbReference type="GO" id="GO:0050126">
    <property type="term" value="F:N-carbamoylputrescine amidase activity"/>
    <property type="evidence" value="ECO:0007669"/>
    <property type="project" value="TreeGrafter"/>
</dbReference>
<dbReference type="AlphaFoldDB" id="A0A2V4BR81"/>
<dbReference type="GO" id="GO:0033388">
    <property type="term" value="P:putrescine biosynthetic process from arginine"/>
    <property type="evidence" value="ECO:0007669"/>
    <property type="project" value="TreeGrafter"/>
</dbReference>
<dbReference type="PANTHER" id="PTHR43674">
    <property type="entry name" value="NITRILASE C965.09-RELATED"/>
    <property type="match status" value="1"/>
</dbReference>
<dbReference type="SUPFAM" id="SSF56317">
    <property type="entry name" value="Carbon-nitrogen hydrolase"/>
    <property type="match status" value="1"/>
</dbReference>
<feature type="domain" description="CN hydrolase" evidence="2">
    <location>
        <begin position="1"/>
        <end position="235"/>
    </location>
</feature>
<dbReference type="Gene3D" id="3.60.110.10">
    <property type="entry name" value="Carbon-nitrogen hydrolase"/>
    <property type="match status" value="1"/>
</dbReference>
<evidence type="ECO:0000313" key="3">
    <source>
        <dbReference type="EMBL" id="PXY40383.1"/>
    </source>
</evidence>
<organism evidence="3 4">
    <name type="scientific">Flavobacterium cheongpyeongense</name>
    <dbReference type="NCBI Taxonomy" id="2212651"/>
    <lineage>
        <taxon>Bacteria</taxon>
        <taxon>Pseudomonadati</taxon>
        <taxon>Bacteroidota</taxon>
        <taxon>Flavobacteriia</taxon>
        <taxon>Flavobacteriales</taxon>
        <taxon>Flavobacteriaceae</taxon>
        <taxon>Flavobacterium</taxon>
    </lineage>
</organism>